<protein>
    <submittedName>
        <fullName evidence="3">Cytochrome P450</fullName>
    </submittedName>
</protein>
<dbReference type="Pfam" id="PF00067">
    <property type="entry name" value="p450"/>
    <property type="match status" value="1"/>
</dbReference>
<comment type="caution">
    <text evidence="3">The sequence shown here is derived from an EMBL/GenBank/DDBJ whole genome shotgun (WGS) entry which is preliminary data.</text>
</comment>
<keyword evidence="2" id="KW-0560">Oxidoreductase</keyword>
<evidence type="ECO:0000256" key="1">
    <source>
        <dbReference type="ARBA" id="ARBA00010617"/>
    </source>
</evidence>
<dbReference type="Proteomes" id="UP000400924">
    <property type="component" value="Unassembled WGS sequence"/>
</dbReference>
<keyword evidence="2" id="KW-0349">Heme</keyword>
<dbReference type="RefSeq" id="WP_152769393.1">
    <property type="nucleotide sequence ID" value="NZ_VJZC01000004.1"/>
</dbReference>
<dbReference type="PANTHER" id="PTHR46696:SF1">
    <property type="entry name" value="CYTOCHROME P450 YJIB-RELATED"/>
    <property type="match status" value="1"/>
</dbReference>
<dbReference type="PROSITE" id="PS00086">
    <property type="entry name" value="CYTOCHROME_P450"/>
    <property type="match status" value="1"/>
</dbReference>
<dbReference type="GO" id="GO:0005506">
    <property type="term" value="F:iron ion binding"/>
    <property type="evidence" value="ECO:0007669"/>
    <property type="project" value="InterPro"/>
</dbReference>
<name>A0A5N8XBL3_9ACTN</name>
<keyword evidence="4" id="KW-1185">Reference proteome</keyword>
<keyword evidence="2" id="KW-0408">Iron</keyword>
<dbReference type="EMBL" id="VJZC01000004">
    <property type="protein sequence ID" value="MPY55915.1"/>
    <property type="molecule type" value="Genomic_DNA"/>
</dbReference>
<evidence type="ECO:0000313" key="3">
    <source>
        <dbReference type="EMBL" id="MPY55915.1"/>
    </source>
</evidence>
<organism evidence="3 4">
    <name type="scientific">Streptomyces spongiae</name>
    <dbReference type="NCBI Taxonomy" id="565072"/>
    <lineage>
        <taxon>Bacteria</taxon>
        <taxon>Bacillati</taxon>
        <taxon>Actinomycetota</taxon>
        <taxon>Actinomycetes</taxon>
        <taxon>Kitasatosporales</taxon>
        <taxon>Streptomycetaceae</taxon>
        <taxon>Streptomyces</taxon>
    </lineage>
</organism>
<dbReference type="InterPro" id="IPR036396">
    <property type="entry name" value="Cyt_P450_sf"/>
</dbReference>
<dbReference type="Gene3D" id="1.10.630.10">
    <property type="entry name" value="Cytochrome P450"/>
    <property type="match status" value="1"/>
</dbReference>
<gene>
    <name evidence="3" type="ORF">FNH08_01530</name>
</gene>
<sequence length="429" mass="47924">MHSVPPTPVTELPALEDLFTFDEFSRDFVEAARELRHRARTSLLRGPENSLVVLRNRDARALAANPQVGNMPAEILFWMATEMDLGSGPVTKPEPEQTAGFDRFLRNQVFTSNPPLHQPNRNILARQLMPRNILPFAPLAERLAQELVEEALERQQIDFVHEFAGRYATRFWAGQLGMTRDEATHVQALMEEMNLTFLLTRSPEQSEQMFSGVDTYMDVVGEAVRRAWAKGDNELLHAMAADLAKLDIEGKPEDIGTFVAANFFDGFHTVAVALVNVFFRLLGNSAAHARVRAEPSLVTNAFHEGTRLESPLMVSQRLALQDIEYEGVFIPAGTPVVMVWAAANRDPEVFTDPDDYHLDRPVQHGTTFGGGAHLCPGRNAARMLTEIALTTLTAPDLDVALVDHEHAWVPNSLMRHLTELPVTVRRVSR</sequence>
<dbReference type="OrthoDB" id="5006855at2"/>
<reference evidence="3 4" key="1">
    <citation type="submission" date="2019-07" db="EMBL/GenBank/DDBJ databases">
        <title>New species of Amycolatopsis and Streptomyces.</title>
        <authorList>
            <person name="Duangmal K."/>
            <person name="Teo W.F.A."/>
            <person name="Lipun K."/>
        </authorList>
    </citation>
    <scope>NUCLEOTIDE SEQUENCE [LARGE SCALE GENOMIC DNA]</scope>
    <source>
        <strain evidence="3 4">NBRC 106415</strain>
    </source>
</reference>
<dbReference type="InterPro" id="IPR002397">
    <property type="entry name" value="Cyt_P450_B"/>
</dbReference>
<dbReference type="AlphaFoldDB" id="A0A5N8XBL3"/>
<dbReference type="GO" id="GO:0004497">
    <property type="term" value="F:monooxygenase activity"/>
    <property type="evidence" value="ECO:0007669"/>
    <property type="project" value="UniProtKB-KW"/>
</dbReference>
<dbReference type="InterPro" id="IPR001128">
    <property type="entry name" value="Cyt_P450"/>
</dbReference>
<accession>A0A5N8XBL3</accession>
<dbReference type="PRINTS" id="PR00359">
    <property type="entry name" value="BP450"/>
</dbReference>
<dbReference type="GO" id="GO:0016705">
    <property type="term" value="F:oxidoreductase activity, acting on paired donors, with incorporation or reduction of molecular oxygen"/>
    <property type="evidence" value="ECO:0007669"/>
    <property type="project" value="InterPro"/>
</dbReference>
<keyword evidence="2" id="KW-0479">Metal-binding</keyword>
<comment type="similarity">
    <text evidence="1 2">Belongs to the cytochrome P450 family.</text>
</comment>
<evidence type="ECO:0000256" key="2">
    <source>
        <dbReference type="RuleBase" id="RU000461"/>
    </source>
</evidence>
<dbReference type="SUPFAM" id="SSF48264">
    <property type="entry name" value="Cytochrome P450"/>
    <property type="match status" value="1"/>
</dbReference>
<evidence type="ECO:0000313" key="4">
    <source>
        <dbReference type="Proteomes" id="UP000400924"/>
    </source>
</evidence>
<proteinExistence type="inferred from homology"/>
<dbReference type="InterPro" id="IPR017972">
    <property type="entry name" value="Cyt_P450_CS"/>
</dbReference>
<dbReference type="GO" id="GO:0020037">
    <property type="term" value="F:heme binding"/>
    <property type="evidence" value="ECO:0007669"/>
    <property type="project" value="InterPro"/>
</dbReference>
<keyword evidence="2" id="KW-0503">Monooxygenase</keyword>
<dbReference type="PANTHER" id="PTHR46696">
    <property type="entry name" value="P450, PUTATIVE (EUROFUNG)-RELATED"/>
    <property type="match status" value="1"/>
</dbReference>